<reference evidence="3" key="1">
    <citation type="submission" date="2016-06" db="UniProtKB">
        <authorList>
            <consortium name="WormBaseParasite"/>
        </authorList>
    </citation>
    <scope>IDENTIFICATION</scope>
</reference>
<accession>A0A183JGS3</accession>
<dbReference type="SUPFAM" id="SSF63825">
    <property type="entry name" value="YWTD domain"/>
    <property type="match status" value="1"/>
</dbReference>
<dbReference type="AlphaFoldDB" id="A0A183JGS3"/>
<dbReference type="STRING" id="6186.A0A183JGS3"/>
<protein>
    <submittedName>
        <fullName evidence="3">SGL domain-containing protein</fullName>
    </submittedName>
</protein>
<dbReference type="Proteomes" id="UP000279833">
    <property type="component" value="Unassembled WGS sequence"/>
</dbReference>
<dbReference type="Gene3D" id="2.120.10.30">
    <property type="entry name" value="TolB, C-terminal domain"/>
    <property type="match status" value="1"/>
</dbReference>
<keyword evidence="2" id="KW-1185">Reference proteome</keyword>
<gene>
    <name evidence="1" type="ORF">SCUD_LOCUS1896</name>
</gene>
<dbReference type="InterPro" id="IPR011042">
    <property type="entry name" value="6-blade_b-propeller_TolB-like"/>
</dbReference>
<organism evidence="3">
    <name type="scientific">Schistosoma curassoni</name>
    <dbReference type="NCBI Taxonomy" id="6186"/>
    <lineage>
        <taxon>Eukaryota</taxon>
        <taxon>Metazoa</taxon>
        <taxon>Spiralia</taxon>
        <taxon>Lophotrochozoa</taxon>
        <taxon>Platyhelminthes</taxon>
        <taxon>Trematoda</taxon>
        <taxon>Digenea</taxon>
        <taxon>Strigeidida</taxon>
        <taxon>Schistosomatoidea</taxon>
        <taxon>Schistosomatidae</taxon>
        <taxon>Schistosoma</taxon>
    </lineage>
</organism>
<sequence>MTDRLISPFDITLSSSRGIIFVSDYQRDEIRLFSFDGRSQGTLTKNKLKHPRGVCYGIGLLAVVESRRHHISLYDIRCDTNSPVHQIPVDKGLVGEEDNSNKFIFNSRTALTEPYYVEFVDDGGGYLGVTDWAAPSVKLYSLKTGSFLSSIGGYGTTNDNVCS</sequence>
<evidence type="ECO:0000313" key="1">
    <source>
        <dbReference type="EMBL" id="VDO70773.1"/>
    </source>
</evidence>
<dbReference type="EMBL" id="UZAK01001663">
    <property type="protein sequence ID" value="VDO70773.1"/>
    <property type="molecule type" value="Genomic_DNA"/>
</dbReference>
<name>A0A183JGS3_9TREM</name>
<reference evidence="1 2" key="2">
    <citation type="submission" date="2018-11" db="EMBL/GenBank/DDBJ databases">
        <authorList>
            <consortium name="Pathogen Informatics"/>
        </authorList>
    </citation>
    <scope>NUCLEOTIDE SEQUENCE [LARGE SCALE GENOMIC DNA]</scope>
    <source>
        <strain evidence="1">Dakar</strain>
        <strain evidence="2">Dakar, Senegal</strain>
    </source>
</reference>
<proteinExistence type="predicted"/>
<evidence type="ECO:0000313" key="2">
    <source>
        <dbReference type="Proteomes" id="UP000279833"/>
    </source>
</evidence>
<dbReference type="WBParaSite" id="SCUD_0000189501-mRNA-1">
    <property type="protein sequence ID" value="SCUD_0000189501-mRNA-1"/>
    <property type="gene ID" value="SCUD_0000189501"/>
</dbReference>
<evidence type="ECO:0000313" key="3">
    <source>
        <dbReference type="WBParaSite" id="SCUD_0000189501-mRNA-1"/>
    </source>
</evidence>